<sequence>MKNERHFGTTCCWIHLHFGELDAVKHVVENGCGYPRICLNFYESVEQFAQNACQTHAVERSLDTIRWLIYKRARLSYVRRFHCEHLQLFSSVETNFVIEAGDAADTVKQLERIVQMAHSLSTVQQSHFTEQPFHKKPLKTTDFLSTSIDKPNNDTTESSWTKRILIEAAGKMLTTTIQKPSHLVYKSRNYSSENQRACGELFVR</sequence>
<dbReference type="AlphaFoldDB" id="G7Y510"/>
<organism evidence="1 2">
    <name type="scientific">Clonorchis sinensis</name>
    <name type="common">Chinese liver fluke</name>
    <dbReference type="NCBI Taxonomy" id="79923"/>
    <lineage>
        <taxon>Eukaryota</taxon>
        <taxon>Metazoa</taxon>
        <taxon>Spiralia</taxon>
        <taxon>Lophotrochozoa</taxon>
        <taxon>Platyhelminthes</taxon>
        <taxon>Trematoda</taxon>
        <taxon>Digenea</taxon>
        <taxon>Opisthorchiida</taxon>
        <taxon>Opisthorchiata</taxon>
        <taxon>Opisthorchiidae</taxon>
        <taxon>Clonorchis</taxon>
    </lineage>
</organism>
<protein>
    <submittedName>
        <fullName evidence="1">Uncharacterized protein</fullName>
    </submittedName>
</protein>
<evidence type="ECO:0000313" key="1">
    <source>
        <dbReference type="EMBL" id="GAA48046.1"/>
    </source>
</evidence>
<keyword evidence="2" id="KW-1185">Reference proteome</keyword>
<reference evidence="1" key="1">
    <citation type="journal article" date="2011" name="Genome Biol.">
        <title>The draft genome of the carcinogenic human liver fluke Clonorchis sinensis.</title>
        <authorList>
            <person name="Wang X."/>
            <person name="Chen W."/>
            <person name="Huang Y."/>
            <person name="Sun J."/>
            <person name="Men J."/>
            <person name="Liu H."/>
            <person name="Luo F."/>
            <person name="Guo L."/>
            <person name="Lv X."/>
            <person name="Deng C."/>
            <person name="Zhou C."/>
            <person name="Fan Y."/>
            <person name="Li X."/>
            <person name="Huang L."/>
            <person name="Hu Y."/>
            <person name="Liang C."/>
            <person name="Hu X."/>
            <person name="Xu J."/>
            <person name="Yu X."/>
        </authorList>
    </citation>
    <scope>NUCLEOTIDE SEQUENCE [LARGE SCALE GENOMIC DNA]</scope>
    <source>
        <strain evidence="1">Henan</strain>
    </source>
</reference>
<gene>
    <name evidence="1" type="ORF">CLF_101114</name>
</gene>
<proteinExistence type="predicted"/>
<evidence type="ECO:0000313" key="2">
    <source>
        <dbReference type="Proteomes" id="UP000008909"/>
    </source>
</evidence>
<dbReference type="Proteomes" id="UP000008909">
    <property type="component" value="Unassembled WGS sequence"/>
</dbReference>
<reference key="2">
    <citation type="submission" date="2011-10" db="EMBL/GenBank/DDBJ databases">
        <title>The genome and transcriptome sequence of Clonorchis sinensis provide insights into the carcinogenic liver fluke.</title>
        <authorList>
            <person name="Wang X."/>
            <person name="Huang Y."/>
            <person name="Chen W."/>
            <person name="Liu H."/>
            <person name="Guo L."/>
            <person name="Chen Y."/>
            <person name="Luo F."/>
            <person name="Zhou W."/>
            <person name="Sun J."/>
            <person name="Mao Q."/>
            <person name="Liang P."/>
            <person name="Zhou C."/>
            <person name="Tian Y."/>
            <person name="Men J."/>
            <person name="Lv X."/>
            <person name="Huang L."/>
            <person name="Zhou J."/>
            <person name="Hu Y."/>
            <person name="Li R."/>
            <person name="Zhang F."/>
            <person name="Lei H."/>
            <person name="Li X."/>
            <person name="Hu X."/>
            <person name="Liang C."/>
            <person name="Xu J."/>
            <person name="Wu Z."/>
            <person name="Yu X."/>
        </authorList>
    </citation>
    <scope>NUCLEOTIDE SEQUENCE</scope>
    <source>
        <strain>Henan</strain>
    </source>
</reference>
<accession>G7Y510</accession>
<name>G7Y510_CLOSI</name>
<dbReference type="EMBL" id="DF142866">
    <property type="protein sequence ID" value="GAA48046.1"/>
    <property type="molecule type" value="Genomic_DNA"/>
</dbReference>